<gene>
    <name evidence="1" type="ORF">BG04_4580</name>
</gene>
<dbReference type="HOGENOM" id="CLU_081766_0_1_9"/>
<name>A0A0B6AMA9_PRIM2</name>
<sequence>MKKMSFIKDYKDNHILRKSYCELANNIFGIDFNEYYEKGFWSNKYVPFSYVYENQVIANVSVNILDLIVRGEKKKALQIGTVMTDLNYRKQGLATDLMNKVLDDYRDSYDFMYLFANKNVLDFYPKFGFSVVEENEFYIDFFFKKSIYEVIHKLDISNINHRNFVYQFVLKRLPNSKTFSTLNAEGIFMFYCLNVFQNSIYYLEKEDVIIVFKKNQEQLHIFDIVSKKEVEIENILHKIADSSIQKVIFHYTPEYKGIVLHNKVFHGSEILFVKSSDDNEFPLDFRHPIMSQA</sequence>
<proteinExistence type="predicted"/>
<dbReference type="SUPFAM" id="SSF55729">
    <property type="entry name" value="Acyl-CoA N-acyltransferases (Nat)"/>
    <property type="match status" value="1"/>
</dbReference>
<dbReference type="PROSITE" id="PS51186">
    <property type="entry name" value="GNAT"/>
    <property type="match status" value="1"/>
</dbReference>
<dbReference type="Proteomes" id="UP000031829">
    <property type="component" value="Chromosome"/>
</dbReference>
<protein>
    <submittedName>
        <fullName evidence="1">Acetyltransferase family protein</fullName>
    </submittedName>
</protein>
<dbReference type="EMBL" id="CP009920">
    <property type="protein sequence ID" value="AJI21758.1"/>
    <property type="molecule type" value="Genomic_DNA"/>
</dbReference>
<dbReference type="AlphaFoldDB" id="A0A0B6AMA9"/>
<dbReference type="Gene3D" id="3.40.630.30">
    <property type="match status" value="1"/>
</dbReference>
<evidence type="ECO:0000313" key="1">
    <source>
        <dbReference type="EMBL" id="AJI21758.1"/>
    </source>
</evidence>
<dbReference type="InterPro" id="IPR016181">
    <property type="entry name" value="Acyl_CoA_acyltransferase"/>
</dbReference>
<dbReference type="Pfam" id="PF13527">
    <property type="entry name" value="Acetyltransf_9"/>
    <property type="match status" value="1"/>
</dbReference>
<organism evidence="1 2">
    <name type="scientific">Priestia megaterium (strain ATCC 14581 / DSM 32 / CCUG 1817 / JCM 2506 / NBRC 15308 / NCIMB 9376 / NCTC 10342 / NRRL B-14308 / VKM B-512 / Ford 19)</name>
    <name type="common">Bacillus megaterium</name>
    <dbReference type="NCBI Taxonomy" id="1348623"/>
    <lineage>
        <taxon>Bacteria</taxon>
        <taxon>Bacillati</taxon>
        <taxon>Bacillota</taxon>
        <taxon>Bacilli</taxon>
        <taxon>Bacillales</taxon>
        <taxon>Bacillaceae</taxon>
        <taxon>Priestia</taxon>
    </lineage>
</organism>
<dbReference type="GO" id="GO:0016747">
    <property type="term" value="F:acyltransferase activity, transferring groups other than amino-acyl groups"/>
    <property type="evidence" value="ECO:0007669"/>
    <property type="project" value="InterPro"/>
</dbReference>
<dbReference type="InterPro" id="IPR000182">
    <property type="entry name" value="GNAT_dom"/>
</dbReference>
<dbReference type="KEGG" id="bmeg:BG04_4580"/>
<reference evidence="1 2" key="1">
    <citation type="journal article" date="2015" name="Genome Announc.">
        <title>Complete genome sequences for 35 biothreat assay-relevant bacillus species.</title>
        <authorList>
            <person name="Johnson S.L."/>
            <person name="Daligault H.E."/>
            <person name="Davenport K.W."/>
            <person name="Jaissle J."/>
            <person name="Frey K.G."/>
            <person name="Ladner J.T."/>
            <person name="Broomall S.M."/>
            <person name="Bishop-Lilly K.A."/>
            <person name="Bruce D.C."/>
            <person name="Gibbons H.S."/>
            <person name="Coyne S.R."/>
            <person name="Lo C.C."/>
            <person name="Meincke L."/>
            <person name="Munk A.C."/>
            <person name="Koroleva G.I."/>
            <person name="Rosenzweig C.N."/>
            <person name="Palacios G.F."/>
            <person name="Redden C.L."/>
            <person name="Minogue T.D."/>
            <person name="Chain P.S."/>
        </authorList>
    </citation>
    <scope>NUCLEOTIDE SEQUENCE [LARGE SCALE GENOMIC DNA]</scope>
    <source>
        <strain evidence="2">ATCC 14581 / DSM 32 / JCM 2506 / NBRC 15308 / NCIMB 9376 / NCTC 10342 / NRRL B-14308 / VKM B-512</strain>
    </source>
</reference>
<accession>A0A0B6AMA9</accession>
<keyword evidence="1" id="KW-0808">Transferase</keyword>
<evidence type="ECO:0000313" key="2">
    <source>
        <dbReference type="Proteomes" id="UP000031829"/>
    </source>
</evidence>
<dbReference type="CDD" id="cd04301">
    <property type="entry name" value="NAT_SF"/>
    <property type="match status" value="1"/>
</dbReference>